<evidence type="ECO:0000256" key="15">
    <source>
        <dbReference type="PIRNR" id="PIRNR004491"/>
    </source>
</evidence>
<dbReference type="GO" id="GO:0006747">
    <property type="term" value="P:FAD biosynthetic process"/>
    <property type="evidence" value="ECO:0007669"/>
    <property type="project" value="UniProtKB-UniRule"/>
</dbReference>
<dbReference type="UniPathway" id="UPA00277">
    <property type="reaction ID" value="UER00407"/>
</dbReference>
<dbReference type="AlphaFoldDB" id="A0A2J9KQ49"/>
<dbReference type="OrthoDB" id="9803667at2"/>
<dbReference type="SUPFAM" id="SSF52374">
    <property type="entry name" value="Nucleotidylyl transferase"/>
    <property type="match status" value="1"/>
</dbReference>
<evidence type="ECO:0000256" key="4">
    <source>
        <dbReference type="ARBA" id="ARBA00022630"/>
    </source>
</evidence>
<evidence type="ECO:0000256" key="6">
    <source>
        <dbReference type="ARBA" id="ARBA00022679"/>
    </source>
</evidence>
<dbReference type="Proteomes" id="UP000582487">
    <property type="component" value="Unassembled WGS sequence"/>
</dbReference>
<dbReference type="GO" id="GO:0009231">
    <property type="term" value="P:riboflavin biosynthetic process"/>
    <property type="evidence" value="ECO:0007669"/>
    <property type="project" value="InterPro"/>
</dbReference>
<evidence type="ECO:0000313" key="17">
    <source>
        <dbReference type="EMBL" id="NMW64854.1"/>
    </source>
</evidence>
<evidence type="ECO:0000256" key="5">
    <source>
        <dbReference type="ARBA" id="ARBA00022643"/>
    </source>
</evidence>
<dbReference type="GO" id="GO:0009398">
    <property type="term" value="P:FMN biosynthetic process"/>
    <property type="evidence" value="ECO:0007669"/>
    <property type="project" value="UniProtKB-UniRule"/>
</dbReference>
<evidence type="ECO:0000256" key="11">
    <source>
        <dbReference type="ARBA" id="ARBA00022840"/>
    </source>
</evidence>
<dbReference type="EMBL" id="JABCUR010000003">
    <property type="protein sequence ID" value="NMW64854.1"/>
    <property type="molecule type" value="Genomic_DNA"/>
</dbReference>
<evidence type="ECO:0000256" key="14">
    <source>
        <dbReference type="ARBA" id="ARBA00049494"/>
    </source>
</evidence>
<dbReference type="Gene3D" id="3.40.50.620">
    <property type="entry name" value="HUPs"/>
    <property type="match status" value="1"/>
</dbReference>
<name>A0A2J9KQ49_9ACTO</name>
<evidence type="ECO:0000256" key="13">
    <source>
        <dbReference type="ARBA" id="ARBA00047880"/>
    </source>
</evidence>
<comment type="pathway">
    <text evidence="2 15">Cofactor biosynthesis; FAD biosynthesis; FAD from FMN: step 1/1.</text>
</comment>
<dbReference type="CDD" id="cd02064">
    <property type="entry name" value="FAD_synthetase_N"/>
    <property type="match status" value="1"/>
</dbReference>
<evidence type="ECO:0000256" key="2">
    <source>
        <dbReference type="ARBA" id="ARBA00004726"/>
    </source>
</evidence>
<keyword evidence="12" id="KW-0511">Multifunctional enzyme</keyword>
<comment type="function">
    <text evidence="1">Catalyzes the phosphorylation of riboflavin to FMN followed by the adenylation of FMN to FAD.</text>
</comment>
<dbReference type="Pfam" id="PF01687">
    <property type="entry name" value="Flavokinase"/>
    <property type="match status" value="1"/>
</dbReference>
<dbReference type="InterPro" id="IPR015865">
    <property type="entry name" value="Riboflavin_kinase_bac/euk"/>
</dbReference>
<dbReference type="Proteomes" id="UP000255284">
    <property type="component" value="Unassembled WGS sequence"/>
</dbReference>
<keyword evidence="4 15" id="KW-0285">Flavoprotein</keyword>
<comment type="pathway">
    <text evidence="3 15">Cofactor biosynthesis; FMN biosynthesis; FMN from riboflavin (ATP route): step 1/1.</text>
</comment>
<dbReference type="GO" id="GO:0008531">
    <property type="term" value="F:riboflavin kinase activity"/>
    <property type="evidence" value="ECO:0007669"/>
    <property type="project" value="UniProtKB-UniRule"/>
</dbReference>
<dbReference type="FunFam" id="2.40.30.30:FF:000003">
    <property type="entry name" value="Riboflavin biosynthesis protein"/>
    <property type="match status" value="1"/>
</dbReference>
<comment type="similarity">
    <text evidence="15">Belongs to the ribF family.</text>
</comment>
<dbReference type="NCBIfam" id="NF004160">
    <property type="entry name" value="PRK05627.1-3"/>
    <property type="match status" value="1"/>
</dbReference>
<dbReference type="SUPFAM" id="SSF82114">
    <property type="entry name" value="Riboflavin kinase-like"/>
    <property type="match status" value="1"/>
</dbReference>
<dbReference type="InterPro" id="IPR023468">
    <property type="entry name" value="Riboflavin_kinase"/>
</dbReference>
<evidence type="ECO:0000256" key="9">
    <source>
        <dbReference type="ARBA" id="ARBA00022777"/>
    </source>
</evidence>
<dbReference type="RefSeq" id="WP_004012787.1">
    <property type="nucleotide sequence ID" value="NZ_CAMPNB010000011.1"/>
</dbReference>
<dbReference type="SMART" id="SM00904">
    <property type="entry name" value="Flavokinase"/>
    <property type="match status" value="1"/>
</dbReference>
<reference evidence="19 20" key="1">
    <citation type="submission" date="2018-06" db="EMBL/GenBank/DDBJ databases">
        <authorList>
            <consortium name="Pathogen Informatics"/>
            <person name="Doyle S."/>
        </authorList>
    </citation>
    <scope>NUCLEOTIDE SEQUENCE [LARGE SCALE GENOMIC DNA]</scope>
    <source>
        <strain evidence="19 20">NCTC11819</strain>
    </source>
</reference>
<evidence type="ECO:0000313" key="20">
    <source>
        <dbReference type="Proteomes" id="UP000255284"/>
    </source>
</evidence>
<dbReference type="EC" id="2.7.1.26" evidence="15"/>
<comment type="catalytic activity">
    <reaction evidence="14 15">
        <text>FMN + ATP + H(+) = FAD + diphosphate</text>
        <dbReference type="Rhea" id="RHEA:17237"/>
        <dbReference type="ChEBI" id="CHEBI:15378"/>
        <dbReference type="ChEBI" id="CHEBI:30616"/>
        <dbReference type="ChEBI" id="CHEBI:33019"/>
        <dbReference type="ChEBI" id="CHEBI:57692"/>
        <dbReference type="ChEBI" id="CHEBI:58210"/>
        <dbReference type="EC" id="2.7.7.2"/>
    </reaction>
</comment>
<sequence length="332" mass="36384">MVQIFHESPSKFGPSVVTIGTFDGVHMGHQQIIRQVVELARENHLNSLALTFDPLPRQVHQPSPGNKLICTLGDRLLFLAALGLDATWVQHYDLDFAALTPKDFVVKCLVEPLQPRIIVVGKDTRFGAQNSGNIVTLTELGAKYGFAVQVVPDIIDPITSKRWSSSWVRRLLEAGNVDQAGYVLGRPHQVRGLVVHGKQRGRQLGFPTANLDAEYVEAIPADGVYAGWVRRAYPHGSNHPTSLEALPAAISVGTSPHFGDVGRTVEAHVLGRSDLNLYGEEIVVQFVHRIRENRAFESLDALLSRMDQDLLETATVLGVPHATRLAPDAVTV</sequence>
<dbReference type="EMBL" id="UGGQ01000006">
    <property type="protein sequence ID" value="STO15649.1"/>
    <property type="molecule type" value="Genomic_DNA"/>
</dbReference>
<dbReference type="PANTHER" id="PTHR22749">
    <property type="entry name" value="RIBOFLAVIN KINASE/FMN ADENYLYLTRANSFERASE"/>
    <property type="match status" value="1"/>
</dbReference>
<keyword evidence="6 15" id="KW-0808">Transferase</keyword>
<evidence type="ECO:0000256" key="8">
    <source>
        <dbReference type="ARBA" id="ARBA00022741"/>
    </source>
</evidence>
<keyword evidence="9 15" id="KW-0418">Kinase</keyword>
<dbReference type="Pfam" id="PF06574">
    <property type="entry name" value="FAD_syn"/>
    <property type="match status" value="1"/>
</dbReference>
<evidence type="ECO:0000256" key="10">
    <source>
        <dbReference type="ARBA" id="ARBA00022827"/>
    </source>
</evidence>
<dbReference type="Gene3D" id="2.40.30.30">
    <property type="entry name" value="Riboflavin kinase-like"/>
    <property type="match status" value="1"/>
</dbReference>
<keyword evidence="10 15" id="KW-0274">FAD</keyword>
<dbReference type="Proteomes" id="UP000578252">
    <property type="component" value="Unassembled WGS sequence"/>
</dbReference>
<dbReference type="GeneID" id="61167542"/>
<keyword evidence="8 15" id="KW-0547">Nucleotide-binding</keyword>
<evidence type="ECO:0000259" key="16">
    <source>
        <dbReference type="SMART" id="SM00904"/>
    </source>
</evidence>
<gene>
    <name evidence="19" type="primary">ribF</name>
    <name evidence="18" type="ORF">HHJ74_09435</name>
    <name evidence="17" type="ORF">HHJ78_04745</name>
    <name evidence="19" type="ORF">NCTC11819_00191</name>
</gene>
<organism evidence="17 21">
    <name type="scientific">Mobiluncus mulieris</name>
    <dbReference type="NCBI Taxonomy" id="2052"/>
    <lineage>
        <taxon>Bacteria</taxon>
        <taxon>Bacillati</taxon>
        <taxon>Actinomycetota</taxon>
        <taxon>Actinomycetes</taxon>
        <taxon>Actinomycetales</taxon>
        <taxon>Actinomycetaceae</taxon>
        <taxon>Mobiluncus</taxon>
    </lineage>
</organism>
<comment type="caution">
    <text evidence="17">The sequence shown here is derived from an EMBL/GenBank/DDBJ whole genome shotgun (WGS) entry which is preliminary data.</text>
</comment>
<dbReference type="GO" id="GO:0003919">
    <property type="term" value="F:FMN adenylyltransferase activity"/>
    <property type="evidence" value="ECO:0007669"/>
    <property type="project" value="UniProtKB-UniRule"/>
</dbReference>
<evidence type="ECO:0000256" key="3">
    <source>
        <dbReference type="ARBA" id="ARBA00005201"/>
    </source>
</evidence>
<evidence type="ECO:0000256" key="1">
    <source>
        <dbReference type="ARBA" id="ARBA00002121"/>
    </source>
</evidence>
<dbReference type="UniPathway" id="UPA00276">
    <property type="reaction ID" value="UER00406"/>
</dbReference>
<dbReference type="GO" id="GO:0005524">
    <property type="term" value="F:ATP binding"/>
    <property type="evidence" value="ECO:0007669"/>
    <property type="project" value="UniProtKB-UniRule"/>
</dbReference>
<dbReference type="EMBL" id="JABCUV010000012">
    <property type="protein sequence ID" value="NMW93899.1"/>
    <property type="molecule type" value="Genomic_DNA"/>
</dbReference>
<accession>A0A2J9KQ49</accession>
<evidence type="ECO:0000313" key="19">
    <source>
        <dbReference type="EMBL" id="STO15649.1"/>
    </source>
</evidence>
<keyword evidence="7 15" id="KW-0548">Nucleotidyltransferase</keyword>
<dbReference type="InterPro" id="IPR023465">
    <property type="entry name" value="Riboflavin_kinase_dom_sf"/>
</dbReference>
<evidence type="ECO:0000313" key="18">
    <source>
        <dbReference type="EMBL" id="NMW93899.1"/>
    </source>
</evidence>
<keyword evidence="11 15" id="KW-0067">ATP-binding</keyword>
<dbReference type="NCBIfam" id="TIGR00083">
    <property type="entry name" value="ribF"/>
    <property type="match status" value="1"/>
</dbReference>
<proteinExistence type="inferred from homology"/>
<evidence type="ECO:0000256" key="7">
    <source>
        <dbReference type="ARBA" id="ARBA00022695"/>
    </source>
</evidence>
<dbReference type="PANTHER" id="PTHR22749:SF6">
    <property type="entry name" value="RIBOFLAVIN KINASE"/>
    <property type="match status" value="1"/>
</dbReference>
<feature type="domain" description="Riboflavin kinase" evidence="16">
    <location>
        <begin position="183"/>
        <end position="318"/>
    </location>
</feature>
<keyword evidence="5 15" id="KW-0288">FMN</keyword>
<evidence type="ECO:0000313" key="21">
    <source>
        <dbReference type="Proteomes" id="UP000578252"/>
    </source>
</evidence>
<evidence type="ECO:0000313" key="22">
    <source>
        <dbReference type="Proteomes" id="UP000582487"/>
    </source>
</evidence>
<dbReference type="InterPro" id="IPR002606">
    <property type="entry name" value="Riboflavin_kinase_bac"/>
</dbReference>
<dbReference type="PIRSF" id="PIRSF004491">
    <property type="entry name" value="FAD_Synth"/>
    <property type="match status" value="1"/>
</dbReference>
<protein>
    <recommendedName>
        <fullName evidence="15">Riboflavin biosynthesis protein</fullName>
    </recommendedName>
    <domain>
        <recommendedName>
            <fullName evidence="15">Riboflavin kinase</fullName>
            <ecNumber evidence="15">2.7.1.26</ecNumber>
        </recommendedName>
        <alternativeName>
            <fullName evidence="15">Flavokinase</fullName>
        </alternativeName>
    </domain>
    <domain>
        <recommendedName>
            <fullName evidence="15">FMN adenylyltransferase</fullName>
            <ecNumber evidence="15">2.7.7.2</ecNumber>
        </recommendedName>
        <alternativeName>
            <fullName evidence="15">FAD pyrophosphorylase</fullName>
        </alternativeName>
        <alternativeName>
            <fullName evidence="15">FAD synthase</fullName>
        </alternativeName>
    </domain>
</protein>
<reference evidence="21 22" key="2">
    <citation type="submission" date="2020-04" db="EMBL/GenBank/DDBJ databases">
        <title>Antimicrobial susceptibility and clonality of vaginal-derived multi-drug resistant Mobiluncus isolates in China.</title>
        <authorList>
            <person name="Zhang X."/>
        </authorList>
    </citation>
    <scope>NUCLEOTIDE SEQUENCE [LARGE SCALE GENOMIC DNA]</scope>
    <source>
        <strain evidence="17 21">13</strain>
        <strain evidence="18 22">7</strain>
    </source>
</reference>
<dbReference type="FunFam" id="3.40.50.620:FF:000021">
    <property type="entry name" value="Riboflavin biosynthesis protein"/>
    <property type="match status" value="1"/>
</dbReference>
<dbReference type="InterPro" id="IPR014729">
    <property type="entry name" value="Rossmann-like_a/b/a_fold"/>
</dbReference>
<dbReference type="EC" id="2.7.7.2" evidence="15"/>
<evidence type="ECO:0000256" key="12">
    <source>
        <dbReference type="ARBA" id="ARBA00023268"/>
    </source>
</evidence>
<dbReference type="InterPro" id="IPR015864">
    <property type="entry name" value="FAD_synthase"/>
</dbReference>
<comment type="catalytic activity">
    <reaction evidence="13 15">
        <text>riboflavin + ATP = FMN + ADP + H(+)</text>
        <dbReference type="Rhea" id="RHEA:14357"/>
        <dbReference type="ChEBI" id="CHEBI:15378"/>
        <dbReference type="ChEBI" id="CHEBI:30616"/>
        <dbReference type="ChEBI" id="CHEBI:57986"/>
        <dbReference type="ChEBI" id="CHEBI:58210"/>
        <dbReference type="ChEBI" id="CHEBI:456216"/>
        <dbReference type="EC" id="2.7.1.26"/>
    </reaction>
</comment>